<dbReference type="NCBIfam" id="TIGR01988">
    <property type="entry name" value="Ubi-OHases"/>
    <property type="match status" value="1"/>
</dbReference>
<evidence type="ECO:0000256" key="4">
    <source>
        <dbReference type="ARBA" id="ARBA00022630"/>
    </source>
</evidence>
<dbReference type="InterPro" id="IPR018168">
    <property type="entry name" value="Ubi_Hdrlase_CS"/>
</dbReference>
<dbReference type="GO" id="GO:0110142">
    <property type="term" value="C:ubiquinone biosynthesis complex"/>
    <property type="evidence" value="ECO:0007669"/>
    <property type="project" value="UniProtKB-ARBA"/>
</dbReference>
<protein>
    <submittedName>
        <fullName evidence="9">Ubiquinone biosynthesis hydroxylase</fullName>
    </submittedName>
</protein>
<name>A0A371X7N7_9HYPH</name>
<dbReference type="PANTHER" id="PTHR43876">
    <property type="entry name" value="UBIQUINONE BIOSYNTHESIS MONOOXYGENASE COQ6, MITOCHONDRIAL"/>
    <property type="match status" value="1"/>
</dbReference>
<dbReference type="PANTHER" id="PTHR43876:SF7">
    <property type="entry name" value="UBIQUINONE BIOSYNTHESIS MONOOXYGENASE COQ6, MITOCHONDRIAL"/>
    <property type="match status" value="1"/>
</dbReference>
<evidence type="ECO:0000256" key="5">
    <source>
        <dbReference type="ARBA" id="ARBA00022827"/>
    </source>
</evidence>
<organism evidence="9 10">
    <name type="scientific">Fulvimarina endophytica</name>
    <dbReference type="NCBI Taxonomy" id="2293836"/>
    <lineage>
        <taxon>Bacteria</taxon>
        <taxon>Pseudomonadati</taxon>
        <taxon>Pseudomonadota</taxon>
        <taxon>Alphaproteobacteria</taxon>
        <taxon>Hyphomicrobiales</taxon>
        <taxon>Aurantimonadaceae</taxon>
        <taxon>Fulvimarina</taxon>
    </lineage>
</organism>
<dbReference type="UniPathway" id="UPA00232"/>
<dbReference type="NCBIfam" id="NF005599">
    <property type="entry name" value="PRK07333.1"/>
    <property type="match status" value="1"/>
</dbReference>
<dbReference type="RefSeq" id="WP_116682130.1">
    <property type="nucleotide sequence ID" value="NZ_QURL01000002.1"/>
</dbReference>
<evidence type="ECO:0000259" key="8">
    <source>
        <dbReference type="Pfam" id="PF01494"/>
    </source>
</evidence>
<evidence type="ECO:0000256" key="7">
    <source>
        <dbReference type="ARBA" id="ARBA00023033"/>
    </source>
</evidence>
<keyword evidence="4" id="KW-0285">Flavoprotein</keyword>
<proteinExistence type="inferred from homology"/>
<keyword evidence="6" id="KW-0560">Oxidoreductase</keyword>
<dbReference type="EMBL" id="QURL01000002">
    <property type="protein sequence ID" value="RFC65233.1"/>
    <property type="molecule type" value="Genomic_DNA"/>
</dbReference>
<evidence type="ECO:0000256" key="2">
    <source>
        <dbReference type="ARBA" id="ARBA00004749"/>
    </source>
</evidence>
<comment type="cofactor">
    <cofactor evidence="1">
        <name>FAD</name>
        <dbReference type="ChEBI" id="CHEBI:57692"/>
    </cofactor>
</comment>
<dbReference type="InterPro" id="IPR010971">
    <property type="entry name" value="UbiH/COQ6"/>
</dbReference>
<dbReference type="GO" id="GO:0016705">
    <property type="term" value="F:oxidoreductase activity, acting on paired donors, with incorporation or reduction of molecular oxygen"/>
    <property type="evidence" value="ECO:0007669"/>
    <property type="project" value="InterPro"/>
</dbReference>
<dbReference type="SUPFAM" id="SSF51905">
    <property type="entry name" value="FAD/NAD(P)-binding domain"/>
    <property type="match status" value="1"/>
</dbReference>
<evidence type="ECO:0000256" key="6">
    <source>
        <dbReference type="ARBA" id="ARBA00023002"/>
    </source>
</evidence>
<sequence>MAEPETTARGASAPIERTDIVIAGAGYVGLTLAIAIKSAAPSLDVRLVDIAPDGAWKRDERASAIAAAAIRMLEHLEIWQSVRDEAQPITEMIVTDSRTNDPVRPVFLTFGGEAEPGEPFAHMLSNQVLNGALREKAEALGVTLSQGVGVSGIARKSARIDVSLTDGRELAARLLVACDGVNSKIRGMAGIQTVRKQYDQSGIVATVSHERPHHGRAEEHFLPSGPFAILPLKGNRSSLVWTESTRQAKDLVEGDEMMFELELEQRFGHKLGALRLEGGRRAFPLGLTLARSFVTDRVALAGDAAHGIHPIAGQGLNLGFKDAAALAQVIVEAERGGLDIGAVDVLEEYQRWRRFDTVQMGVTTDILNRLFSNDNSMLRAVRSFGLSLVDRAPAVKEFFISQAAGLNRGPAPRLLRGEPI</sequence>
<dbReference type="Proteomes" id="UP000264310">
    <property type="component" value="Unassembled WGS sequence"/>
</dbReference>
<evidence type="ECO:0000256" key="1">
    <source>
        <dbReference type="ARBA" id="ARBA00001974"/>
    </source>
</evidence>
<evidence type="ECO:0000313" key="10">
    <source>
        <dbReference type="Proteomes" id="UP000264310"/>
    </source>
</evidence>
<dbReference type="AlphaFoldDB" id="A0A371X7N7"/>
<keyword evidence="5" id="KW-0274">FAD</keyword>
<gene>
    <name evidence="9" type="ORF">DYI37_05160</name>
</gene>
<keyword evidence="7" id="KW-0503">Monooxygenase</keyword>
<comment type="similarity">
    <text evidence="3">Belongs to the UbiH/COQ6 family.</text>
</comment>
<comment type="pathway">
    <text evidence="2">Cofactor biosynthesis; ubiquinone biosynthesis.</text>
</comment>
<dbReference type="FunFam" id="3.50.50.60:FF:000021">
    <property type="entry name" value="Ubiquinone biosynthesis monooxygenase COQ6"/>
    <property type="match status" value="1"/>
</dbReference>
<dbReference type="OrthoDB" id="9796623at2"/>
<evidence type="ECO:0000256" key="3">
    <source>
        <dbReference type="ARBA" id="ARBA00005349"/>
    </source>
</evidence>
<dbReference type="Pfam" id="PF01494">
    <property type="entry name" value="FAD_binding_3"/>
    <property type="match status" value="1"/>
</dbReference>
<dbReference type="GO" id="GO:0006744">
    <property type="term" value="P:ubiquinone biosynthetic process"/>
    <property type="evidence" value="ECO:0007669"/>
    <property type="project" value="UniProtKB-UniPathway"/>
</dbReference>
<evidence type="ECO:0000313" key="9">
    <source>
        <dbReference type="EMBL" id="RFC65233.1"/>
    </source>
</evidence>
<reference evidence="9 10" key="1">
    <citation type="submission" date="2018-08" db="EMBL/GenBank/DDBJ databases">
        <title>Fulvimarina sp. 85, whole genome shotgun sequence.</title>
        <authorList>
            <person name="Tuo L."/>
        </authorList>
    </citation>
    <scope>NUCLEOTIDE SEQUENCE [LARGE SCALE GENOMIC DNA]</scope>
    <source>
        <strain evidence="9 10">85</strain>
    </source>
</reference>
<dbReference type="PROSITE" id="PS01304">
    <property type="entry name" value="UBIH"/>
    <property type="match status" value="1"/>
</dbReference>
<accession>A0A371X7N7</accession>
<dbReference type="InterPro" id="IPR002938">
    <property type="entry name" value="FAD-bd"/>
</dbReference>
<dbReference type="InterPro" id="IPR051205">
    <property type="entry name" value="UbiH/COQ6_monooxygenase"/>
</dbReference>
<feature type="domain" description="FAD-binding" evidence="8">
    <location>
        <begin position="17"/>
        <end position="353"/>
    </location>
</feature>
<keyword evidence="10" id="KW-1185">Reference proteome</keyword>
<dbReference type="PRINTS" id="PR00420">
    <property type="entry name" value="RNGMNOXGNASE"/>
</dbReference>
<dbReference type="InterPro" id="IPR036188">
    <property type="entry name" value="FAD/NAD-bd_sf"/>
</dbReference>
<dbReference type="GO" id="GO:0071949">
    <property type="term" value="F:FAD binding"/>
    <property type="evidence" value="ECO:0007669"/>
    <property type="project" value="InterPro"/>
</dbReference>
<comment type="caution">
    <text evidence="9">The sequence shown here is derived from an EMBL/GenBank/DDBJ whole genome shotgun (WGS) entry which is preliminary data.</text>
</comment>
<dbReference type="GO" id="GO:0004497">
    <property type="term" value="F:monooxygenase activity"/>
    <property type="evidence" value="ECO:0007669"/>
    <property type="project" value="UniProtKB-KW"/>
</dbReference>
<keyword evidence="9" id="KW-0830">Ubiquinone</keyword>
<dbReference type="Gene3D" id="3.50.50.60">
    <property type="entry name" value="FAD/NAD(P)-binding domain"/>
    <property type="match status" value="2"/>
</dbReference>